<feature type="coiled-coil region" evidence="1">
    <location>
        <begin position="75"/>
        <end position="146"/>
    </location>
</feature>
<proteinExistence type="predicted"/>
<evidence type="ECO:0000313" key="3">
    <source>
        <dbReference type="Proteomes" id="UP000023152"/>
    </source>
</evidence>
<keyword evidence="3" id="KW-1185">Reference proteome</keyword>
<name>X6P5M6_RETFI</name>
<dbReference type="EMBL" id="ASPP01003409">
    <property type="protein sequence ID" value="ETO33413.1"/>
    <property type="molecule type" value="Genomic_DNA"/>
</dbReference>
<accession>X6P5M6</accession>
<evidence type="ECO:0000256" key="1">
    <source>
        <dbReference type="SAM" id="Coils"/>
    </source>
</evidence>
<organism evidence="2 3">
    <name type="scientific">Reticulomyxa filosa</name>
    <dbReference type="NCBI Taxonomy" id="46433"/>
    <lineage>
        <taxon>Eukaryota</taxon>
        <taxon>Sar</taxon>
        <taxon>Rhizaria</taxon>
        <taxon>Retaria</taxon>
        <taxon>Foraminifera</taxon>
        <taxon>Monothalamids</taxon>
        <taxon>Reticulomyxidae</taxon>
        <taxon>Reticulomyxa</taxon>
    </lineage>
</organism>
<comment type="caution">
    <text evidence="2">The sequence shown here is derived from an EMBL/GenBank/DDBJ whole genome shotgun (WGS) entry which is preliminary data.</text>
</comment>
<reference evidence="2 3" key="1">
    <citation type="journal article" date="2013" name="Curr. Biol.">
        <title>The Genome of the Foraminiferan Reticulomyxa filosa.</title>
        <authorList>
            <person name="Glockner G."/>
            <person name="Hulsmann N."/>
            <person name="Schleicher M."/>
            <person name="Noegel A.A."/>
            <person name="Eichinger L."/>
            <person name="Gallinger C."/>
            <person name="Pawlowski J."/>
            <person name="Sierra R."/>
            <person name="Euteneuer U."/>
            <person name="Pillet L."/>
            <person name="Moustafa A."/>
            <person name="Platzer M."/>
            <person name="Groth M."/>
            <person name="Szafranski K."/>
            <person name="Schliwa M."/>
        </authorList>
    </citation>
    <scope>NUCLEOTIDE SEQUENCE [LARGE SCALE GENOMIC DNA]</scope>
</reference>
<evidence type="ECO:0000313" key="2">
    <source>
        <dbReference type="EMBL" id="ETO33413.1"/>
    </source>
</evidence>
<keyword evidence="1" id="KW-0175">Coiled coil</keyword>
<dbReference type="AlphaFoldDB" id="X6P5M6"/>
<gene>
    <name evidence="2" type="ORF">RFI_03695</name>
</gene>
<dbReference type="Proteomes" id="UP000023152">
    <property type="component" value="Unassembled WGS sequence"/>
</dbReference>
<feature type="non-terminal residue" evidence="2">
    <location>
        <position position="1"/>
    </location>
</feature>
<sequence length="154" mass="18474">ITAFGIELIINIYMEDTCGWPLNYFVMYHPAYCTCNSLECKSFRDAFNLTGDIRCNKSTNIAKMKDFSKKNCKRIKEIKKTLAKQKNKKNKDKKKKKEIKQEQIDIEVSPFFEFYQSQPTHFELELDQKIKEIEKLKEENVKQKIEMRKKWKKT</sequence>
<protein>
    <submittedName>
        <fullName evidence="2">Uncharacterized protein</fullName>
    </submittedName>
</protein>